<evidence type="ECO:0000313" key="3">
    <source>
        <dbReference type="Proteomes" id="UP000811899"/>
    </source>
</evidence>
<dbReference type="Pfam" id="PF07603">
    <property type="entry name" value="Lcl_C"/>
    <property type="match status" value="1"/>
</dbReference>
<proteinExistence type="predicted"/>
<dbReference type="EMBL" id="JAHCVJ010000007">
    <property type="protein sequence ID" value="MBT0665958.1"/>
    <property type="molecule type" value="Genomic_DNA"/>
</dbReference>
<sequence length="268" mass="30343">MENEYSIDYQIFLAQEESIRHQAIDECLAHTGWDYRYQFISNTNKQASDLLDNIYSCIKRDNELNHSFDDIINQLSPSGPKSKTHINCLTNYGWQVITMAPWVTADTINDKSVSIINIPLNSSILKISDDPENNIFKDTNSALSWTIVEDKEVYSWESAATAIENLNRKGFGGSSDWHIPSKAEIEQLISGKSEATLRSILYQMSSSSNLQGKCYLYWTSTAATDTPEKYYAFDLFSNSFSLVDSFGPFACKLIVVRGKGWNKFSAKL</sequence>
<accession>A0AAW4L4R3</accession>
<comment type="caution">
    <text evidence="2">The sequence shown here is derived from an EMBL/GenBank/DDBJ whole genome shotgun (WGS) entry which is preliminary data.</text>
</comment>
<gene>
    <name evidence="2" type="ORF">KI809_16730</name>
</gene>
<dbReference type="AlphaFoldDB" id="A0AAW4L4R3"/>
<protein>
    <submittedName>
        <fullName evidence="2">DUF1566 domain-containing protein</fullName>
    </submittedName>
</protein>
<keyword evidence="3" id="KW-1185">Reference proteome</keyword>
<reference evidence="2 3" key="1">
    <citation type="submission" date="2021-05" db="EMBL/GenBank/DDBJ databases">
        <title>The draft genome of Geobacter pelophilus DSM 12255.</title>
        <authorList>
            <person name="Xu Z."/>
            <person name="Masuda Y."/>
            <person name="Itoh H."/>
            <person name="Senoo K."/>
        </authorList>
    </citation>
    <scope>NUCLEOTIDE SEQUENCE [LARGE SCALE GENOMIC DNA]</scope>
    <source>
        <strain evidence="2 3">DSM 12255</strain>
    </source>
</reference>
<evidence type="ECO:0000259" key="1">
    <source>
        <dbReference type="Pfam" id="PF07603"/>
    </source>
</evidence>
<evidence type="ECO:0000313" key="2">
    <source>
        <dbReference type="EMBL" id="MBT0665958.1"/>
    </source>
</evidence>
<name>A0AAW4L4R3_9BACT</name>
<feature type="domain" description="Lcl C-terminal" evidence="1">
    <location>
        <begin position="135"/>
        <end position="241"/>
    </location>
</feature>
<dbReference type="Proteomes" id="UP000811899">
    <property type="component" value="Unassembled WGS sequence"/>
</dbReference>
<dbReference type="InterPro" id="IPR011460">
    <property type="entry name" value="Lcl_C"/>
</dbReference>
<organism evidence="2 3">
    <name type="scientific">Geoanaerobacter pelophilus</name>
    <dbReference type="NCBI Taxonomy" id="60036"/>
    <lineage>
        <taxon>Bacteria</taxon>
        <taxon>Pseudomonadati</taxon>
        <taxon>Thermodesulfobacteriota</taxon>
        <taxon>Desulfuromonadia</taxon>
        <taxon>Geobacterales</taxon>
        <taxon>Geobacteraceae</taxon>
        <taxon>Geoanaerobacter</taxon>
    </lineage>
</organism>